<reference evidence="1" key="1">
    <citation type="submission" date="2021-01" db="EMBL/GenBank/DDBJ databases">
        <authorList>
            <consortium name="Genoscope - CEA"/>
            <person name="William W."/>
        </authorList>
    </citation>
    <scope>NUCLEOTIDE SEQUENCE</scope>
</reference>
<dbReference type="AlphaFoldDB" id="A0A8S1QLA1"/>
<accession>A0A8S1QLA1</accession>
<name>A0A8S1QLA1_PARPR</name>
<organism evidence="1 2">
    <name type="scientific">Paramecium primaurelia</name>
    <dbReference type="NCBI Taxonomy" id="5886"/>
    <lineage>
        <taxon>Eukaryota</taxon>
        <taxon>Sar</taxon>
        <taxon>Alveolata</taxon>
        <taxon>Ciliophora</taxon>
        <taxon>Intramacronucleata</taxon>
        <taxon>Oligohymenophorea</taxon>
        <taxon>Peniculida</taxon>
        <taxon>Parameciidae</taxon>
        <taxon>Paramecium</taxon>
    </lineage>
</organism>
<comment type="caution">
    <text evidence="1">The sequence shown here is derived from an EMBL/GenBank/DDBJ whole genome shotgun (WGS) entry which is preliminary data.</text>
</comment>
<keyword evidence="2" id="KW-1185">Reference proteome</keyword>
<sequence length="126" mass="15312">MSRSLKKIKKAFQEGAAIKIDNKEIMIIYNNIYQLSNQVHQEVETAQVNRRLYSPNYKIVDQQLIEIYIDLLKEFINDICYQVDKFKQEKESVLFIVTKTYHNYKAYSYWLQKIFYYFDNNFTSYS</sequence>
<dbReference type="EMBL" id="CAJJDM010000188">
    <property type="protein sequence ID" value="CAD8116738.1"/>
    <property type="molecule type" value="Genomic_DNA"/>
</dbReference>
<evidence type="ECO:0000313" key="1">
    <source>
        <dbReference type="EMBL" id="CAD8116738.1"/>
    </source>
</evidence>
<evidence type="ECO:0000313" key="2">
    <source>
        <dbReference type="Proteomes" id="UP000688137"/>
    </source>
</evidence>
<proteinExistence type="predicted"/>
<dbReference type="Proteomes" id="UP000688137">
    <property type="component" value="Unassembled WGS sequence"/>
</dbReference>
<gene>
    <name evidence="1" type="ORF">PPRIM_AZ9-3.1.T1790007</name>
</gene>
<protein>
    <submittedName>
        <fullName evidence="1">Uncharacterized protein</fullName>
    </submittedName>
</protein>